<dbReference type="Proteomes" id="UP000015241">
    <property type="component" value="Unassembled WGS sequence"/>
</dbReference>
<evidence type="ECO:0000313" key="2">
    <source>
        <dbReference type="EMBL" id="EPS94355.1"/>
    </source>
</evidence>
<feature type="compositionally biased region" description="Polar residues" evidence="1">
    <location>
        <begin position="66"/>
        <end position="85"/>
    </location>
</feature>
<reference evidence="2 3" key="1">
    <citation type="journal article" date="2012" name="Science">
        <title>The Paleozoic origin of enzymatic lignin decomposition reconstructed from 31 fungal genomes.</title>
        <authorList>
            <person name="Floudas D."/>
            <person name="Binder M."/>
            <person name="Riley R."/>
            <person name="Barry K."/>
            <person name="Blanchette R.A."/>
            <person name="Henrissat B."/>
            <person name="Martinez A.T."/>
            <person name="Otillar R."/>
            <person name="Spatafora J.W."/>
            <person name="Yadav J.S."/>
            <person name="Aerts A."/>
            <person name="Benoit I."/>
            <person name="Boyd A."/>
            <person name="Carlson A."/>
            <person name="Copeland A."/>
            <person name="Coutinho P.M."/>
            <person name="de Vries R.P."/>
            <person name="Ferreira P."/>
            <person name="Findley K."/>
            <person name="Foster B."/>
            <person name="Gaskell J."/>
            <person name="Glotzer D."/>
            <person name="Gorecki P."/>
            <person name="Heitman J."/>
            <person name="Hesse C."/>
            <person name="Hori C."/>
            <person name="Igarashi K."/>
            <person name="Jurgens J.A."/>
            <person name="Kallen N."/>
            <person name="Kersten P."/>
            <person name="Kohler A."/>
            <person name="Kuees U."/>
            <person name="Kumar T.K.A."/>
            <person name="Kuo A."/>
            <person name="LaButti K."/>
            <person name="Larrondo L.F."/>
            <person name="Lindquist E."/>
            <person name="Ling A."/>
            <person name="Lombard V."/>
            <person name="Lucas S."/>
            <person name="Lundell T."/>
            <person name="Martin R."/>
            <person name="McLaughlin D.J."/>
            <person name="Morgenstern I."/>
            <person name="Morin E."/>
            <person name="Murat C."/>
            <person name="Nagy L.G."/>
            <person name="Nolan M."/>
            <person name="Ohm R.A."/>
            <person name="Patyshakuliyeva A."/>
            <person name="Rokas A."/>
            <person name="Ruiz-Duenas F.J."/>
            <person name="Sabat G."/>
            <person name="Salamov A."/>
            <person name="Samejima M."/>
            <person name="Schmutz J."/>
            <person name="Slot J.C."/>
            <person name="St John F."/>
            <person name="Stenlid J."/>
            <person name="Sun H."/>
            <person name="Sun S."/>
            <person name="Syed K."/>
            <person name="Tsang A."/>
            <person name="Wiebenga A."/>
            <person name="Young D."/>
            <person name="Pisabarro A."/>
            <person name="Eastwood D.C."/>
            <person name="Martin F."/>
            <person name="Cullen D."/>
            <person name="Grigoriev I.V."/>
            <person name="Hibbett D.S."/>
        </authorList>
    </citation>
    <scope>NUCLEOTIDE SEQUENCE</scope>
    <source>
        <strain evidence="3">FP-58527</strain>
    </source>
</reference>
<accession>S8EXR8</accession>
<proteinExistence type="predicted"/>
<keyword evidence="3" id="KW-1185">Reference proteome</keyword>
<feature type="compositionally biased region" description="Basic and acidic residues" evidence="1">
    <location>
        <begin position="92"/>
        <end position="105"/>
    </location>
</feature>
<gene>
    <name evidence="2" type="ORF">FOMPIDRAFT_1055172</name>
</gene>
<dbReference type="HOGENOM" id="CLU_2158419_0_0_1"/>
<evidence type="ECO:0000256" key="1">
    <source>
        <dbReference type="SAM" id="MobiDB-lite"/>
    </source>
</evidence>
<dbReference type="OrthoDB" id="2802683at2759"/>
<feature type="region of interest" description="Disordered" evidence="1">
    <location>
        <begin position="1"/>
        <end position="41"/>
    </location>
</feature>
<dbReference type="InParanoid" id="S8EXR8"/>
<dbReference type="EMBL" id="KE504236">
    <property type="protein sequence ID" value="EPS94355.1"/>
    <property type="molecule type" value="Genomic_DNA"/>
</dbReference>
<dbReference type="STRING" id="743788.S8EXR8"/>
<protein>
    <submittedName>
        <fullName evidence="2">Uncharacterized protein</fullName>
    </submittedName>
</protein>
<name>S8EXR8_FOMSC</name>
<feature type="region of interest" description="Disordered" evidence="1">
    <location>
        <begin position="65"/>
        <end position="111"/>
    </location>
</feature>
<dbReference type="AlphaFoldDB" id="S8EXR8"/>
<organism evidence="2 3">
    <name type="scientific">Fomitopsis schrenkii</name>
    <name type="common">Brown rot fungus</name>
    <dbReference type="NCBI Taxonomy" id="2126942"/>
    <lineage>
        <taxon>Eukaryota</taxon>
        <taxon>Fungi</taxon>
        <taxon>Dikarya</taxon>
        <taxon>Basidiomycota</taxon>
        <taxon>Agaricomycotina</taxon>
        <taxon>Agaricomycetes</taxon>
        <taxon>Polyporales</taxon>
        <taxon>Fomitopsis</taxon>
    </lineage>
</organism>
<evidence type="ECO:0000313" key="3">
    <source>
        <dbReference type="Proteomes" id="UP000015241"/>
    </source>
</evidence>
<sequence>MLCTNFQKKKAPQKGQNNSGKGKGKASGKPPVSLQDLPSYVPPPMIQWVARMGGHLPLAGLKFQKKTVSTQKSTAQRQSEASSSRGAGPSKQKKDGAPKKSEKAQGKQRAK</sequence>